<evidence type="ECO:0000313" key="2">
    <source>
        <dbReference type="EMBL" id="MPC28252.1"/>
    </source>
</evidence>
<dbReference type="EMBL" id="VSRR010001880">
    <property type="protein sequence ID" value="MPC28252.1"/>
    <property type="molecule type" value="Genomic_DNA"/>
</dbReference>
<keyword evidence="3" id="KW-1185">Reference proteome</keyword>
<proteinExistence type="predicted"/>
<name>A0A5B7E2K1_PORTR</name>
<feature type="region of interest" description="Disordered" evidence="1">
    <location>
        <begin position="27"/>
        <end position="55"/>
    </location>
</feature>
<evidence type="ECO:0000313" key="3">
    <source>
        <dbReference type="Proteomes" id="UP000324222"/>
    </source>
</evidence>
<protein>
    <submittedName>
        <fullName evidence="2">Uncharacterized protein</fullName>
    </submittedName>
</protein>
<accession>A0A5B7E2K1</accession>
<comment type="caution">
    <text evidence="2">The sequence shown here is derived from an EMBL/GenBank/DDBJ whole genome shotgun (WGS) entry which is preliminary data.</text>
</comment>
<dbReference type="Proteomes" id="UP000324222">
    <property type="component" value="Unassembled WGS sequence"/>
</dbReference>
<organism evidence="2 3">
    <name type="scientific">Portunus trituberculatus</name>
    <name type="common">Swimming crab</name>
    <name type="synonym">Neptunus trituberculatus</name>
    <dbReference type="NCBI Taxonomy" id="210409"/>
    <lineage>
        <taxon>Eukaryota</taxon>
        <taxon>Metazoa</taxon>
        <taxon>Ecdysozoa</taxon>
        <taxon>Arthropoda</taxon>
        <taxon>Crustacea</taxon>
        <taxon>Multicrustacea</taxon>
        <taxon>Malacostraca</taxon>
        <taxon>Eumalacostraca</taxon>
        <taxon>Eucarida</taxon>
        <taxon>Decapoda</taxon>
        <taxon>Pleocyemata</taxon>
        <taxon>Brachyura</taxon>
        <taxon>Eubrachyura</taxon>
        <taxon>Portunoidea</taxon>
        <taxon>Portunidae</taxon>
        <taxon>Portuninae</taxon>
        <taxon>Portunus</taxon>
    </lineage>
</organism>
<reference evidence="2 3" key="1">
    <citation type="submission" date="2019-05" db="EMBL/GenBank/DDBJ databases">
        <title>Another draft genome of Portunus trituberculatus and its Hox gene families provides insights of decapod evolution.</title>
        <authorList>
            <person name="Jeong J.-H."/>
            <person name="Song I."/>
            <person name="Kim S."/>
            <person name="Choi T."/>
            <person name="Kim D."/>
            <person name="Ryu S."/>
            <person name="Kim W."/>
        </authorList>
    </citation>
    <scope>NUCLEOTIDE SEQUENCE [LARGE SCALE GENOMIC DNA]</scope>
    <source>
        <tissue evidence="2">Muscle</tissue>
    </source>
</reference>
<gene>
    <name evidence="2" type="ORF">E2C01_021450</name>
</gene>
<evidence type="ECO:0000256" key="1">
    <source>
        <dbReference type="SAM" id="MobiDB-lite"/>
    </source>
</evidence>
<sequence length="77" mass="8202">MKVHNTPNKRVRGVECWRLRVAQGHHGRWAGCTPDPLGGTGGPSHTVPASAPSSPCHAAWPPHLTLGEQRPSLAVKV</sequence>
<dbReference type="AlphaFoldDB" id="A0A5B7E2K1"/>